<evidence type="ECO:0000256" key="1">
    <source>
        <dbReference type="ARBA" id="ARBA00023172"/>
    </source>
</evidence>
<proteinExistence type="predicted"/>
<dbReference type="AlphaFoldDB" id="A0A645J5Y6"/>
<dbReference type="GO" id="GO:0006310">
    <property type="term" value="P:DNA recombination"/>
    <property type="evidence" value="ECO:0007669"/>
    <property type="project" value="UniProtKB-KW"/>
</dbReference>
<dbReference type="InterPro" id="IPR011010">
    <property type="entry name" value="DNA_brk_join_enz"/>
</dbReference>
<protein>
    <submittedName>
        <fullName evidence="3">Tyrosine recombinase XerD</fullName>
    </submittedName>
</protein>
<organism evidence="3">
    <name type="scientific">bioreactor metagenome</name>
    <dbReference type="NCBI Taxonomy" id="1076179"/>
    <lineage>
        <taxon>unclassified sequences</taxon>
        <taxon>metagenomes</taxon>
        <taxon>ecological metagenomes</taxon>
    </lineage>
</organism>
<dbReference type="GO" id="GO:0003677">
    <property type="term" value="F:DNA binding"/>
    <property type="evidence" value="ECO:0007669"/>
    <property type="project" value="InterPro"/>
</dbReference>
<dbReference type="Gene3D" id="1.10.443.10">
    <property type="entry name" value="Intergrase catalytic core"/>
    <property type="match status" value="1"/>
</dbReference>
<dbReference type="InterPro" id="IPR002104">
    <property type="entry name" value="Integrase_catalytic"/>
</dbReference>
<dbReference type="SUPFAM" id="SSF56349">
    <property type="entry name" value="DNA breaking-rejoining enzymes"/>
    <property type="match status" value="1"/>
</dbReference>
<keyword evidence="1" id="KW-0233">DNA recombination</keyword>
<evidence type="ECO:0000313" key="3">
    <source>
        <dbReference type="EMBL" id="MPN59031.1"/>
    </source>
</evidence>
<comment type="caution">
    <text evidence="3">The sequence shown here is derived from an EMBL/GenBank/DDBJ whole genome shotgun (WGS) entry which is preliminary data.</text>
</comment>
<dbReference type="GO" id="GO:0015074">
    <property type="term" value="P:DNA integration"/>
    <property type="evidence" value="ECO:0007669"/>
    <property type="project" value="InterPro"/>
</dbReference>
<accession>A0A645J5Y6</accession>
<evidence type="ECO:0000259" key="2">
    <source>
        <dbReference type="PROSITE" id="PS51898"/>
    </source>
</evidence>
<dbReference type="InterPro" id="IPR013762">
    <property type="entry name" value="Integrase-like_cat_sf"/>
</dbReference>
<dbReference type="EMBL" id="VSSQ01132523">
    <property type="protein sequence ID" value="MPN59031.1"/>
    <property type="molecule type" value="Genomic_DNA"/>
</dbReference>
<name>A0A645J5Y6_9ZZZZ</name>
<reference evidence="3" key="1">
    <citation type="submission" date="2019-08" db="EMBL/GenBank/DDBJ databases">
        <authorList>
            <person name="Kucharzyk K."/>
            <person name="Murdoch R.W."/>
            <person name="Higgins S."/>
            <person name="Loffler F."/>
        </authorList>
    </citation>
    <scope>NUCLEOTIDE SEQUENCE</scope>
</reference>
<gene>
    <name evidence="3" type="primary">xerD_126</name>
    <name evidence="3" type="ORF">SDC9_206749</name>
</gene>
<dbReference type="PROSITE" id="PS51898">
    <property type="entry name" value="TYR_RECOMBINASE"/>
    <property type="match status" value="1"/>
</dbReference>
<sequence>MNEYLKEIVIICGINKTITFHCGRHSFATTVTLGNGVPIETISKMLGHTRIETTQIYAKVTNLKISQNMRPLLDRDF</sequence>
<feature type="domain" description="Tyr recombinase" evidence="2">
    <location>
        <begin position="1"/>
        <end position="70"/>
    </location>
</feature>
<dbReference type="Pfam" id="PF00589">
    <property type="entry name" value="Phage_integrase"/>
    <property type="match status" value="1"/>
</dbReference>